<dbReference type="OrthoDB" id="846034at2759"/>
<dbReference type="AlphaFoldDB" id="A0A067LAU5"/>
<organism evidence="2 3">
    <name type="scientific">Jatropha curcas</name>
    <name type="common">Barbados nut</name>
    <dbReference type="NCBI Taxonomy" id="180498"/>
    <lineage>
        <taxon>Eukaryota</taxon>
        <taxon>Viridiplantae</taxon>
        <taxon>Streptophyta</taxon>
        <taxon>Embryophyta</taxon>
        <taxon>Tracheophyta</taxon>
        <taxon>Spermatophyta</taxon>
        <taxon>Magnoliopsida</taxon>
        <taxon>eudicotyledons</taxon>
        <taxon>Gunneridae</taxon>
        <taxon>Pentapetalae</taxon>
        <taxon>rosids</taxon>
        <taxon>fabids</taxon>
        <taxon>Malpighiales</taxon>
        <taxon>Euphorbiaceae</taxon>
        <taxon>Crotonoideae</taxon>
        <taxon>Jatropheae</taxon>
        <taxon>Jatropha</taxon>
    </lineage>
</organism>
<evidence type="ECO:0000313" key="3">
    <source>
        <dbReference type="Proteomes" id="UP000027138"/>
    </source>
</evidence>
<dbReference type="SUPFAM" id="SSF101148">
    <property type="entry name" value="Plant invertase/pectin methylesterase inhibitor"/>
    <property type="match status" value="1"/>
</dbReference>
<feature type="domain" description="Pectinesterase inhibitor" evidence="1">
    <location>
        <begin position="7"/>
        <end position="92"/>
    </location>
</feature>
<evidence type="ECO:0000259" key="1">
    <source>
        <dbReference type="Pfam" id="PF04043"/>
    </source>
</evidence>
<sequence length="115" mass="12467">MIYTIDAKATNALERINNLLDQSSSLISLEERQELRVCADRYSVIIRGDVPQSIEALRTGNYNFAYEGASDAAAEAMSCEEGFSRVGKSPISEINIAVHDVSVVAASINKIIISS</sequence>
<dbReference type="Gene3D" id="1.20.140.40">
    <property type="entry name" value="Invertase/pectin methylesterase inhibitor family protein"/>
    <property type="match status" value="1"/>
</dbReference>
<gene>
    <name evidence="2" type="ORF">JCGZ_17203</name>
</gene>
<dbReference type="InterPro" id="IPR035513">
    <property type="entry name" value="Invertase/methylesterase_inhib"/>
</dbReference>
<dbReference type="NCBIfam" id="TIGR01614">
    <property type="entry name" value="PME_inhib"/>
    <property type="match status" value="1"/>
</dbReference>
<name>A0A067LAU5_JATCU</name>
<dbReference type="EMBL" id="KK914227">
    <property type="protein sequence ID" value="KDP45596.1"/>
    <property type="molecule type" value="Genomic_DNA"/>
</dbReference>
<dbReference type="Proteomes" id="UP000027138">
    <property type="component" value="Unassembled WGS sequence"/>
</dbReference>
<protein>
    <recommendedName>
        <fullName evidence="1">Pectinesterase inhibitor domain-containing protein</fullName>
    </recommendedName>
</protein>
<dbReference type="Pfam" id="PF04043">
    <property type="entry name" value="PMEI"/>
    <property type="match status" value="1"/>
</dbReference>
<proteinExistence type="predicted"/>
<dbReference type="GO" id="GO:0004857">
    <property type="term" value="F:enzyme inhibitor activity"/>
    <property type="evidence" value="ECO:0007669"/>
    <property type="project" value="InterPro"/>
</dbReference>
<dbReference type="InterPro" id="IPR006501">
    <property type="entry name" value="Pectinesterase_inhib_dom"/>
</dbReference>
<evidence type="ECO:0000313" key="2">
    <source>
        <dbReference type="EMBL" id="KDP45596.1"/>
    </source>
</evidence>
<keyword evidence="3" id="KW-1185">Reference proteome</keyword>
<accession>A0A067LAU5</accession>
<reference evidence="2 3" key="1">
    <citation type="journal article" date="2014" name="PLoS ONE">
        <title>Global Analysis of Gene Expression Profiles in Physic Nut (Jatropha curcas L.) Seedlings Exposed to Salt Stress.</title>
        <authorList>
            <person name="Zhang L."/>
            <person name="Zhang C."/>
            <person name="Wu P."/>
            <person name="Chen Y."/>
            <person name="Li M."/>
            <person name="Jiang H."/>
            <person name="Wu G."/>
        </authorList>
    </citation>
    <scope>NUCLEOTIDE SEQUENCE [LARGE SCALE GENOMIC DNA]</scope>
    <source>
        <strain evidence="3">cv. GZQX0401</strain>
        <tissue evidence="2">Young leaves</tissue>
    </source>
</reference>